<dbReference type="Pfam" id="PF00004">
    <property type="entry name" value="AAA"/>
    <property type="match status" value="1"/>
</dbReference>
<sequence>VSHSVASVSTEHINAAGASASGGSVFGSNNGPVEIRLPTAEPIQVQIADTHRRALWRLLRSSVTMLIMVAGVSVFAEGLAGNVQKGFGMGGKKISPVEDVSTTFDDVKGCDEVKEELQEIIMYLKDPDRFTRLGAKLPKGVMMSGSPGTGKTLLARAIAGEAGVPFLQASGSEFEEMFVGVGARRIRDLFTE</sequence>
<dbReference type="GO" id="GO:0016887">
    <property type="term" value="F:ATP hydrolysis activity"/>
    <property type="evidence" value="ECO:0007669"/>
    <property type="project" value="InterPro"/>
</dbReference>
<dbReference type="PANTHER" id="PTHR23076">
    <property type="entry name" value="METALLOPROTEASE M41 FTSH"/>
    <property type="match status" value="1"/>
</dbReference>
<dbReference type="Proteomes" id="UP000654075">
    <property type="component" value="Unassembled WGS sequence"/>
</dbReference>
<keyword evidence="1" id="KW-1133">Transmembrane helix</keyword>
<gene>
    <name evidence="3" type="ORF">PGLA1383_LOCUS19316</name>
</gene>
<dbReference type="InterPro" id="IPR003959">
    <property type="entry name" value="ATPase_AAA_core"/>
</dbReference>
<accession>A0A813EK66</accession>
<dbReference type="GO" id="GO:0005524">
    <property type="term" value="F:ATP binding"/>
    <property type="evidence" value="ECO:0007669"/>
    <property type="project" value="InterPro"/>
</dbReference>
<keyword evidence="1" id="KW-0472">Membrane</keyword>
<evidence type="ECO:0000259" key="2">
    <source>
        <dbReference type="Pfam" id="PF00004"/>
    </source>
</evidence>
<dbReference type="SUPFAM" id="SSF52540">
    <property type="entry name" value="P-loop containing nucleoside triphosphate hydrolases"/>
    <property type="match status" value="1"/>
</dbReference>
<evidence type="ECO:0000256" key="1">
    <source>
        <dbReference type="SAM" id="Phobius"/>
    </source>
</evidence>
<feature type="transmembrane region" description="Helical" evidence="1">
    <location>
        <begin position="63"/>
        <end position="83"/>
    </location>
</feature>
<reference evidence="3" key="1">
    <citation type="submission" date="2021-02" db="EMBL/GenBank/DDBJ databases">
        <authorList>
            <person name="Dougan E. K."/>
            <person name="Rhodes N."/>
            <person name="Thang M."/>
            <person name="Chan C."/>
        </authorList>
    </citation>
    <scope>NUCLEOTIDE SEQUENCE</scope>
</reference>
<keyword evidence="1" id="KW-0812">Transmembrane</keyword>
<dbReference type="PANTHER" id="PTHR23076:SF97">
    <property type="entry name" value="ATP-DEPENDENT ZINC METALLOPROTEASE YME1L1"/>
    <property type="match status" value="1"/>
</dbReference>
<dbReference type="GO" id="GO:0005739">
    <property type="term" value="C:mitochondrion"/>
    <property type="evidence" value="ECO:0007669"/>
    <property type="project" value="TreeGrafter"/>
</dbReference>
<protein>
    <recommendedName>
        <fullName evidence="2">ATPase AAA-type core domain-containing protein</fullName>
    </recommendedName>
</protein>
<comment type="caution">
    <text evidence="3">The sequence shown here is derived from an EMBL/GenBank/DDBJ whole genome shotgun (WGS) entry which is preliminary data.</text>
</comment>
<organism evidence="3 4">
    <name type="scientific">Polarella glacialis</name>
    <name type="common">Dinoflagellate</name>
    <dbReference type="NCBI Taxonomy" id="89957"/>
    <lineage>
        <taxon>Eukaryota</taxon>
        <taxon>Sar</taxon>
        <taxon>Alveolata</taxon>
        <taxon>Dinophyceae</taxon>
        <taxon>Suessiales</taxon>
        <taxon>Suessiaceae</taxon>
        <taxon>Polarella</taxon>
    </lineage>
</organism>
<dbReference type="GO" id="GO:0004176">
    <property type="term" value="F:ATP-dependent peptidase activity"/>
    <property type="evidence" value="ECO:0007669"/>
    <property type="project" value="TreeGrafter"/>
</dbReference>
<name>A0A813EK66_POLGL</name>
<dbReference type="Gene3D" id="3.40.50.300">
    <property type="entry name" value="P-loop containing nucleotide triphosphate hydrolases"/>
    <property type="match status" value="1"/>
</dbReference>
<keyword evidence="4" id="KW-1185">Reference proteome</keyword>
<dbReference type="AlphaFoldDB" id="A0A813EK66"/>
<feature type="non-terminal residue" evidence="3">
    <location>
        <position position="192"/>
    </location>
</feature>
<dbReference type="InterPro" id="IPR027417">
    <property type="entry name" value="P-loop_NTPase"/>
</dbReference>
<proteinExistence type="predicted"/>
<dbReference type="OrthoDB" id="1413014at2759"/>
<evidence type="ECO:0000313" key="3">
    <source>
        <dbReference type="EMBL" id="CAE8601017.1"/>
    </source>
</evidence>
<dbReference type="GO" id="GO:0006508">
    <property type="term" value="P:proteolysis"/>
    <property type="evidence" value="ECO:0007669"/>
    <property type="project" value="TreeGrafter"/>
</dbReference>
<feature type="non-terminal residue" evidence="3">
    <location>
        <position position="1"/>
    </location>
</feature>
<feature type="domain" description="ATPase AAA-type core" evidence="2">
    <location>
        <begin position="141"/>
        <end position="191"/>
    </location>
</feature>
<evidence type="ECO:0000313" key="4">
    <source>
        <dbReference type="Proteomes" id="UP000654075"/>
    </source>
</evidence>
<dbReference type="EMBL" id="CAJNNV010012698">
    <property type="protein sequence ID" value="CAE8601017.1"/>
    <property type="molecule type" value="Genomic_DNA"/>
</dbReference>